<evidence type="ECO:0000256" key="6">
    <source>
        <dbReference type="ARBA" id="ARBA00026009"/>
    </source>
</evidence>
<reference evidence="10" key="2">
    <citation type="journal article" date="2023" name="IMA Fungus">
        <title>Comparative genomic study of the Penicillium genus elucidates a diverse pangenome and 15 lateral gene transfer events.</title>
        <authorList>
            <person name="Petersen C."/>
            <person name="Sorensen T."/>
            <person name="Nielsen M.R."/>
            <person name="Sondergaard T.E."/>
            <person name="Sorensen J.L."/>
            <person name="Fitzpatrick D.A."/>
            <person name="Frisvad J.C."/>
            <person name="Nielsen K.L."/>
        </authorList>
    </citation>
    <scope>NUCLEOTIDE SEQUENCE</scope>
    <source>
        <strain evidence="10">IBT 30069</strain>
    </source>
</reference>
<dbReference type="Gene3D" id="6.10.330.20">
    <property type="match status" value="1"/>
</dbReference>
<dbReference type="GO" id="GO:0003735">
    <property type="term" value="F:structural constituent of ribosome"/>
    <property type="evidence" value="ECO:0007669"/>
    <property type="project" value="InterPro"/>
</dbReference>
<dbReference type="AlphaFoldDB" id="A0A9W9K0I1"/>
<evidence type="ECO:0000256" key="4">
    <source>
        <dbReference type="ARBA" id="ARBA00023128"/>
    </source>
</evidence>
<dbReference type="OrthoDB" id="270763at2759"/>
<accession>A0A9W9K0I1</accession>
<keyword evidence="11" id="KW-1185">Reference proteome</keyword>
<dbReference type="Proteomes" id="UP001149165">
    <property type="component" value="Unassembled WGS sequence"/>
</dbReference>
<comment type="similarity">
    <text evidence="2">Belongs to the universal ribosomal protein uL29 family.</text>
</comment>
<evidence type="ECO:0000256" key="5">
    <source>
        <dbReference type="ARBA" id="ARBA00023274"/>
    </source>
</evidence>
<name>A0A9W9K0I1_9EURO</name>
<evidence type="ECO:0000256" key="3">
    <source>
        <dbReference type="ARBA" id="ARBA00022980"/>
    </source>
</evidence>
<evidence type="ECO:0000256" key="1">
    <source>
        <dbReference type="ARBA" id="ARBA00004173"/>
    </source>
</evidence>
<gene>
    <name evidence="10" type="ORF">N7456_011233</name>
</gene>
<evidence type="ECO:0000256" key="9">
    <source>
        <dbReference type="SAM" id="MobiDB-lite"/>
    </source>
</evidence>
<evidence type="ECO:0000256" key="2">
    <source>
        <dbReference type="ARBA" id="ARBA00009254"/>
    </source>
</evidence>
<dbReference type="EMBL" id="JAPQKH010000007">
    <property type="protein sequence ID" value="KAJ5087617.1"/>
    <property type="molecule type" value="Genomic_DNA"/>
</dbReference>
<dbReference type="GO" id="GO:0005762">
    <property type="term" value="C:mitochondrial large ribosomal subunit"/>
    <property type="evidence" value="ECO:0007669"/>
    <property type="project" value="TreeGrafter"/>
</dbReference>
<evidence type="ECO:0000313" key="10">
    <source>
        <dbReference type="EMBL" id="KAJ5087617.1"/>
    </source>
</evidence>
<feature type="region of interest" description="Disordered" evidence="9">
    <location>
        <begin position="216"/>
        <end position="236"/>
    </location>
</feature>
<comment type="caution">
    <text evidence="10">The sequence shown here is derived from an EMBL/GenBank/DDBJ whole genome shotgun (WGS) entry which is preliminary data.</text>
</comment>
<dbReference type="GO" id="GO:0032543">
    <property type="term" value="P:mitochondrial translation"/>
    <property type="evidence" value="ECO:0007669"/>
    <property type="project" value="TreeGrafter"/>
</dbReference>
<dbReference type="Pfam" id="PF06984">
    <property type="entry name" value="MRP-L47"/>
    <property type="match status" value="1"/>
</dbReference>
<keyword evidence="5" id="KW-0687">Ribonucleoprotein</keyword>
<evidence type="ECO:0000313" key="11">
    <source>
        <dbReference type="Proteomes" id="UP001149165"/>
    </source>
</evidence>
<reference evidence="10" key="1">
    <citation type="submission" date="2022-11" db="EMBL/GenBank/DDBJ databases">
        <authorList>
            <person name="Petersen C."/>
        </authorList>
    </citation>
    <scope>NUCLEOTIDE SEQUENCE</scope>
    <source>
        <strain evidence="10">IBT 30069</strain>
    </source>
</reference>
<keyword evidence="3 10" id="KW-0689">Ribosomal protein</keyword>
<protein>
    <recommendedName>
        <fullName evidence="7">Large ribosomal subunit protein uL29m</fullName>
    </recommendedName>
    <alternativeName>
        <fullName evidence="8">54S ribosomal protein L4, mitochondrial</fullName>
    </alternativeName>
</protein>
<dbReference type="InterPro" id="IPR038340">
    <property type="entry name" value="MRP-L47_sf"/>
</dbReference>
<sequence length="236" mass="26980">MHRPVVTRLAQYGGQALAELPPPYLAPSLHFTMTRTQSSNFSTTPVVAGRGRDLNRTRGVSAIHRTGPRFKLNVSKYPLPKPVAPGSLPARNNNPEHGLWGFFPPSREALSTPEFDLEFGRSWAITELRDKSWEDIHSLWWVCVKERNRIATTNVERERLKAGYGDHEAGKRDQAVFVTMQNIKHVLRERWHAWEEAQRLYDQGSRPAYEEVDYMESTESVVTEDKPVAEEKTTKA</sequence>
<feature type="compositionally biased region" description="Basic and acidic residues" evidence="9">
    <location>
        <begin position="223"/>
        <end position="236"/>
    </location>
</feature>
<dbReference type="PANTHER" id="PTHR21183">
    <property type="entry name" value="RIBOSOMAL PROTEIN L47, MITOCHONDRIAL-RELATED"/>
    <property type="match status" value="1"/>
</dbReference>
<dbReference type="PANTHER" id="PTHR21183:SF18">
    <property type="entry name" value="LARGE RIBOSOMAL SUBUNIT PROTEIN UL29M"/>
    <property type="match status" value="1"/>
</dbReference>
<evidence type="ECO:0000256" key="8">
    <source>
        <dbReference type="ARBA" id="ARBA00035399"/>
    </source>
</evidence>
<comment type="subunit">
    <text evidence="6">Component of the mitochondrial large ribosomal subunit. Mature mitochondrial ribosomes consist of a small (37S) and a large (54S) subunit. The 37S subunit contains at least 33 different proteins and 1 molecule of RNA (15S). The 54S subunit contains at least 45 different proteins and 1 molecule of RNA (21S).</text>
</comment>
<proteinExistence type="inferred from homology"/>
<evidence type="ECO:0000256" key="7">
    <source>
        <dbReference type="ARBA" id="ARBA00035289"/>
    </source>
</evidence>
<dbReference type="InterPro" id="IPR010729">
    <property type="entry name" value="Ribosomal_uL29_mit"/>
</dbReference>
<comment type="subcellular location">
    <subcellularLocation>
        <location evidence="1">Mitochondrion</location>
    </subcellularLocation>
</comment>
<keyword evidence="4" id="KW-0496">Mitochondrion</keyword>
<organism evidence="10 11">
    <name type="scientific">Penicillium angulare</name>
    <dbReference type="NCBI Taxonomy" id="116970"/>
    <lineage>
        <taxon>Eukaryota</taxon>
        <taxon>Fungi</taxon>
        <taxon>Dikarya</taxon>
        <taxon>Ascomycota</taxon>
        <taxon>Pezizomycotina</taxon>
        <taxon>Eurotiomycetes</taxon>
        <taxon>Eurotiomycetidae</taxon>
        <taxon>Eurotiales</taxon>
        <taxon>Aspergillaceae</taxon>
        <taxon>Penicillium</taxon>
    </lineage>
</organism>